<feature type="domain" description="C2H2-type" evidence="15">
    <location>
        <begin position="414"/>
        <end position="441"/>
    </location>
</feature>
<dbReference type="PROSITE" id="PS50157">
    <property type="entry name" value="ZINC_FINGER_C2H2_2"/>
    <property type="match status" value="10"/>
</dbReference>
<dbReference type="PANTHER" id="PTHR24404">
    <property type="entry name" value="ZINC FINGER PROTEIN"/>
    <property type="match status" value="1"/>
</dbReference>
<keyword evidence="4" id="KW-0677">Repeat</keyword>
<feature type="domain" description="C2H2-type" evidence="15">
    <location>
        <begin position="498"/>
        <end position="525"/>
    </location>
</feature>
<comment type="subcellular location">
    <subcellularLocation>
        <location evidence="1">Nucleus</location>
    </subcellularLocation>
</comment>
<dbReference type="Gene3D" id="6.10.140.140">
    <property type="match status" value="1"/>
</dbReference>
<feature type="domain" description="KRAB" evidence="16">
    <location>
        <begin position="75"/>
        <end position="146"/>
    </location>
</feature>
<dbReference type="SMART" id="SM00355">
    <property type="entry name" value="ZnF_C2H2"/>
    <property type="match status" value="10"/>
</dbReference>
<dbReference type="EMBL" id="JACASE010000014">
    <property type="protein sequence ID" value="KAF6412362.1"/>
    <property type="molecule type" value="Genomic_DNA"/>
</dbReference>
<evidence type="ECO:0000256" key="2">
    <source>
        <dbReference type="ARBA" id="ARBA00006991"/>
    </source>
</evidence>
<dbReference type="FunFam" id="3.30.160.60:FF:002716">
    <property type="entry name" value="Zinc finger protein 212"/>
    <property type="match status" value="1"/>
</dbReference>
<dbReference type="SMART" id="SM00349">
    <property type="entry name" value="KRAB"/>
    <property type="match status" value="1"/>
</dbReference>
<reference evidence="17 18" key="1">
    <citation type="journal article" date="2020" name="Nature">
        <title>Six reference-quality genomes reveal evolution of bat adaptations.</title>
        <authorList>
            <person name="Jebb D."/>
            <person name="Huang Z."/>
            <person name="Pippel M."/>
            <person name="Hughes G.M."/>
            <person name="Lavrichenko K."/>
            <person name="Devanna P."/>
            <person name="Winkler S."/>
            <person name="Jermiin L.S."/>
            <person name="Skirmuntt E.C."/>
            <person name="Katzourakis A."/>
            <person name="Burkitt-Gray L."/>
            <person name="Ray D.A."/>
            <person name="Sullivan K.A.M."/>
            <person name="Roscito J.G."/>
            <person name="Kirilenko B.M."/>
            <person name="Davalos L.M."/>
            <person name="Corthals A.P."/>
            <person name="Power M.L."/>
            <person name="Jones G."/>
            <person name="Ransome R.D."/>
            <person name="Dechmann D.K.N."/>
            <person name="Locatelli A.G."/>
            <person name="Puechmaille S.J."/>
            <person name="Fedrigo O."/>
            <person name="Jarvis E.D."/>
            <person name="Hiller M."/>
            <person name="Vernes S.C."/>
            <person name="Myers E.W."/>
            <person name="Teeling E.C."/>
        </authorList>
    </citation>
    <scope>NUCLEOTIDE SEQUENCE [LARGE SCALE GENOMIC DNA]</scope>
    <source>
        <strain evidence="17">MRouAeg1</strain>
        <tissue evidence="17">Muscle</tissue>
    </source>
</reference>
<dbReference type="GO" id="GO:0003700">
    <property type="term" value="F:DNA-binding transcription factor activity"/>
    <property type="evidence" value="ECO:0007669"/>
    <property type="project" value="TreeGrafter"/>
</dbReference>
<dbReference type="FunFam" id="3.30.160.60:FF:000690">
    <property type="entry name" value="Zinc finger protein 354C"/>
    <property type="match status" value="1"/>
</dbReference>
<name>A0A7J8CNN9_ROUAE</name>
<evidence type="ECO:0000313" key="18">
    <source>
        <dbReference type="Proteomes" id="UP000593571"/>
    </source>
</evidence>
<evidence type="ECO:0000256" key="5">
    <source>
        <dbReference type="ARBA" id="ARBA00022771"/>
    </source>
</evidence>
<dbReference type="FunFam" id="3.30.160.60:FF:000631">
    <property type="entry name" value="zinc finger protein 189 isoform X2"/>
    <property type="match status" value="1"/>
</dbReference>
<keyword evidence="9" id="KW-0804">Transcription</keyword>
<evidence type="ECO:0000259" key="15">
    <source>
        <dbReference type="PROSITE" id="PS50157"/>
    </source>
</evidence>
<dbReference type="FunFam" id="3.30.160.60:FF:000017">
    <property type="entry name" value="zinc finger protein 62 homolog"/>
    <property type="match status" value="1"/>
</dbReference>
<evidence type="ECO:0000256" key="4">
    <source>
        <dbReference type="ARBA" id="ARBA00022737"/>
    </source>
</evidence>
<feature type="domain" description="C2H2-type" evidence="15">
    <location>
        <begin position="274"/>
        <end position="301"/>
    </location>
</feature>
<evidence type="ECO:0000313" key="17">
    <source>
        <dbReference type="EMBL" id="KAF6412362.1"/>
    </source>
</evidence>
<keyword evidence="3" id="KW-0479">Metal-binding</keyword>
<comment type="function">
    <text evidence="11">Plays a role in the regulation of cell morphology and cytoskeletal organization. May be involved in transcriptional regulation.</text>
</comment>
<dbReference type="GO" id="GO:0008270">
    <property type="term" value="F:zinc ion binding"/>
    <property type="evidence" value="ECO:0007669"/>
    <property type="project" value="UniProtKB-KW"/>
</dbReference>
<dbReference type="PROSITE" id="PS50805">
    <property type="entry name" value="KRAB"/>
    <property type="match status" value="1"/>
</dbReference>
<dbReference type="SUPFAM" id="SSF109640">
    <property type="entry name" value="KRAB domain (Kruppel-associated box)"/>
    <property type="match status" value="1"/>
</dbReference>
<keyword evidence="5 13" id="KW-0863">Zinc-finger</keyword>
<accession>A0A7J8CNN9</accession>
<feature type="region of interest" description="Disordered" evidence="14">
    <location>
        <begin position="218"/>
        <end position="273"/>
    </location>
</feature>
<evidence type="ECO:0000256" key="14">
    <source>
        <dbReference type="SAM" id="MobiDB-lite"/>
    </source>
</evidence>
<sequence length="550" mass="62213">MNTSLKAVTPILDAAVKTRHNRAGRTESASSLSVMKGRYRDEGKHCCRRASGSCKRPEEKRMMAGLLHAGVPEQVTFEDVIVDFTQEEWEQLTPAQRVLYYNVMLDTFELLVSLGHWLPKPAVISLLEQKTEPWAAAEGVPDGVCPDFETGSKTKPSAPKQDVPKEVPCSVLVGRFLWDSLWCSKGEGAEGRRGQSHQNVEGRVVLAAFTPVKTSVQEQQLTNGLGENSSLSPDLPTRPMTPERRGSHTWRTRGKRENPDSNAQQKTHAKEKPYGCQECGKAFSHSSALIEHVRTHTGERLYACHQCEKRFCNSSAFTKHQRIHTGEKPYKCSQCGRTFSHNSSLSHHKRTHTGEKPYECSECGKSFRHSTHLTQHQRIHTGEKPYECNACGRAFSHSSSLSNHQRIHTGEKPYECHECHRAFRQLASLIQHQRIHTGEKPYECNECGRSFSQSSLLIEHQRIHTKEKPYGCNECGKCFSHSSSLSQHERTHTGEKPYECPDCGKCFKQSTHLTQHRRIHTGERPFECRDCGKAFTHSSSLTKHQRTHTV</sequence>
<dbReference type="InterPro" id="IPR013087">
    <property type="entry name" value="Znf_C2H2_type"/>
</dbReference>
<evidence type="ECO:0000256" key="8">
    <source>
        <dbReference type="ARBA" id="ARBA00023125"/>
    </source>
</evidence>
<dbReference type="PANTHER" id="PTHR24404:SF100">
    <property type="entry name" value="ZINC FINGER PROTEIN 501"/>
    <property type="match status" value="1"/>
</dbReference>
<evidence type="ECO:0000256" key="13">
    <source>
        <dbReference type="PROSITE-ProRule" id="PRU00042"/>
    </source>
</evidence>
<evidence type="ECO:0000256" key="1">
    <source>
        <dbReference type="ARBA" id="ARBA00004123"/>
    </source>
</evidence>
<evidence type="ECO:0000256" key="3">
    <source>
        <dbReference type="ARBA" id="ARBA00022723"/>
    </source>
</evidence>
<dbReference type="FunFam" id="3.30.160.60:FF:001373">
    <property type="entry name" value="Zinc finger protein 135"/>
    <property type="match status" value="1"/>
</dbReference>
<proteinExistence type="inferred from homology"/>
<evidence type="ECO:0000256" key="10">
    <source>
        <dbReference type="ARBA" id="ARBA00023242"/>
    </source>
</evidence>
<organism evidence="17 18">
    <name type="scientific">Rousettus aegyptiacus</name>
    <name type="common">Egyptian fruit bat</name>
    <name type="synonym">Pteropus aegyptiacus</name>
    <dbReference type="NCBI Taxonomy" id="9407"/>
    <lineage>
        <taxon>Eukaryota</taxon>
        <taxon>Metazoa</taxon>
        <taxon>Chordata</taxon>
        <taxon>Craniata</taxon>
        <taxon>Vertebrata</taxon>
        <taxon>Euteleostomi</taxon>
        <taxon>Mammalia</taxon>
        <taxon>Eutheria</taxon>
        <taxon>Laurasiatheria</taxon>
        <taxon>Chiroptera</taxon>
        <taxon>Yinpterochiroptera</taxon>
        <taxon>Pteropodoidea</taxon>
        <taxon>Pteropodidae</taxon>
        <taxon>Rousettinae</taxon>
        <taxon>Rousettus</taxon>
    </lineage>
</organism>
<dbReference type="InterPro" id="IPR036236">
    <property type="entry name" value="Znf_C2H2_sf"/>
</dbReference>
<dbReference type="Gene3D" id="3.30.160.60">
    <property type="entry name" value="Classic Zinc Finger"/>
    <property type="match status" value="10"/>
</dbReference>
<keyword evidence="10" id="KW-0539">Nucleus</keyword>
<dbReference type="InterPro" id="IPR036051">
    <property type="entry name" value="KRAB_dom_sf"/>
</dbReference>
<evidence type="ECO:0000259" key="16">
    <source>
        <dbReference type="PROSITE" id="PS50805"/>
    </source>
</evidence>
<dbReference type="InterPro" id="IPR050589">
    <property type="entry name" value="Ikaros_C2H2-ZF"/>
</dbReference>
<dbReference type="GO" id="GO:0005634">
    <property type="term" value="C:nucleus"/>
    <property type="evidence" value="ECO:0007669"/>
    <property type="project" value="UniProtKB-SubCell"/>
</dbReference>
<feature type="domain" description="C2H2-type" evidence="15">
    <location>
        <begin position="470"/>
        <end position="497"/>
    </location>
</feature>
<dbReference type="FunFam" id="3.30.160.60:FF:000737">
    <property type="entry name" value="Zinc finger protein 565"/>
    <property type="match status" value="1"/>
</dbReference>
<dbReference type="Pfam" id="PF00096">
    <property type="entry name" value="zf-C2H2"/>
    <property type="match status" value="10"/>
</dbReference>
<dbReference type="GO" id="GO:0006357">
    <property type="term" value="P:regulation of transcription by RNA polymerase II"/>
    <property type="evidence" value="ECO:0007669"/>
    <property type="project" value="TreeGrafter"/>
</dbReference>
<keyword evidence="18" id="KW-1185">Reference proteome</keyword>
<keyword evidence="8" id="KW-0238">DNA-binding</keyword>
<keyword evidence="6" id="KW-0862">Zinc</keyword>
<protein>
    <recommendedName>
        <fullName evidence="12">Zinc finger protein 135</fullName>
    </recommendedName>
</protein>
<evidence type="ECO:0000256" key="11">
    <source>
        <dbReference type="ARBA" id="ARBA00053276"/>
    </source>
</evidence>
<dbReference type="Proteomes" id="UP000593571">
    <property type="component" value="Unassembled WGS sequence"/>
</dbReference>
<feature type="domain" description="C2H2-type" evidence="15">
    <location>
        <begin position="526"/>
        <end position="550"/>
    </location>
</feature>
<dbReference type="GO" id="GO:0000978">
    <property type="term" value="F:RNA polymerase II cis-regulatory region sequence-specific DNA binding"/>
    <property type="evidence" value="ECO:0007669"/>
    <property type="project" value="TreeGrafter"/>
</dbReference>
<feature type="domain" description="C2H2-type" evidence="15">
    <location>
        <begin position="330"/>
        <end position="357"/>
    </location>
</feature>
<dbReference type="SUPFAM" id="SSF57667">
    <property type="entry name" value="beta-beta-alpha zinc fingers"/>
    <property type="match status" value="6"/>
</dbReference>
<dbReference type="InterPro" id="IPR001909">
    <property type="entry name" value="KRAB"/>
</dbReference>
<feature type="domain" description="C2H2-type" evidence="15">
    <location>
        <begin position="442"/>
        <end position="469"/>
    </location>
</feature>
<dbReference type="FunFam" id="3.30.160.60:FF:001270">
    <property type="entry name" value="zinc finger protein 583 isoform X1"/>
    <property type="match status" value="1"/>
</dbReference>
<dbReference type="PROSITE" id="PS00028">
    <property type="entry name" value="ZINC_FINGER_C2H2_1"/>
    <property type="match status" value="10"/>
</dbReference>
<comment type="caution">
    <text evidence="17">The sequence shown here is derived from an EMBL/GenBank/DDBJ whole genome shotgun (WGS) entry which is preliminary data.</text>
</comment>
<feature type="compositionally biased region" description="Polar residues" evidence="14">
    <location>
        <begin position="218"/>
        <end position="232"/>
    </location>
</feature>
<evidence type="ECO:0000256" key="12">
    <source>
        <dbReference type="ARBA" id="ARBA00067487"/>
    </source>
</evidence>
<dbReference type="AlphaFoldDB" id="A0A7J8CNN9"/>
<feature type="domain" description="C2H2-type" evidence="15">
    <location>
        <begin position="358"/>
        <end position="385"/>
    </location>
</feature>
<feature type="domain" description="C2H2-type" evidence="15">
    <location>
        <begin position="386"/>
        <end position="413"/>
    </location>
</feature>
<feature type="domain" description="C2H2-type" evidence="15">
    <location>
        <begin position="302"/>
        <end position="329"/>
    </location>
</feature>
<dbReference type="Pfam" id="PF01352">
    <property type="entry name" value="KRAB"/>
    <property type="match status" value="1"/>
</dbReference>
<dbReference type="FunFam" id="3.30.160.60:FF:002090">
    <property type="entry name" value="Zinc finger protein 473"/>
    <property type="match status" value="1"/>
</dbReference>
<comment type="similarity">
    <text evidence="2">Belongs to the krueppel C2H2-type zinc-finger protein family.</text>
</comment>
<evidence type="ECO:0000256" key="9">
    <source>
        <dbReference type="ARBA" id="ARBA00023163"/>
    </source>
</evidence>
<dbReference type="FunFam" id="3.30.160.60:FF:000638">
    <property type="entry name" value="Zinc finger protein 184"/>
    <property type="match status" value="1"/>
</dbReference>
<keyword evidence="7" id="KW-0805">Transcription regulation</keyword>
<evidence type="ECO:0000256" key="6">
    <source>
        <dbReference type="ARBA" id="ARBA00022833"/>
    </source>
</evidence>
<dbReference type="FunFam" id="3.30.160.60:FF:003288">
    <property type="entry name" value="Uncharacterized protein"/>
    <property type="match status" value="1"/>
</dbReference>
<dbReference type="CDD" id="cd07765">
    <property type="entry name" value="KRAB_A-box"/>
    <property type="match status" value="1"/>
</dbReference>
<gene>
    <name evidence="17" type="ORF">HJG63_021012</name>
</gene>
<evidence type="ECO:0000256" key="7">
    <source>
        <dbReference type="ARBA" id="ARBA00023015"/>
    </source>
</evidence>